<sequence>MSAASNEKAGFVFTGWHMAALLVTFFGVVITVNMTMAYFASSTWSGLVVQNTYIASQEFNGKAAAIRGMLATGIKGKLEVKNGRIAYTLTLPGDEPVVADEVTAHFKRPVGEHQDFVATLVPIGNGVYVAEHDVAHGHWIVEMKAMKDGQLIMHEANRIAVIGEQK</sequence>
<keyword evidence="1" id="KW-0812">Transmembrane</keyword>
<dbReference type="Proteomes" id="UP000477849">
    <property type="component" value="Unassembled WGS sequence"/>
</dbReference>
<reference evidence="2 3" key="1">
    <citation type="submission" date="2020-02" db="EMBL/GenBank/DDBJ databases">
        <title>Genome sequence of the type strain CCBAU10050 of Rhizobium daejeonense.</title>
        <authorList>
            <person name="Gao J."/>
            <person name="Sun J."/>
        </authorList>
    </citation>
    <scope>NUCLEOTIDE SEQUENCE [LARGE SCALE GENOMIC DNA]</scope>
    <source>
        <strain evidence="2 3">CCBAU10050</strain>
    </source>
</reference>
<dbReference type="Pfam" id="PF05751">
    <property type="entry name" value="FixH"/>
    <property type="match status" value="1"/>
</dbReference>
<name>A0A6M1RYR7_9HYPH</name>
<dbReference type="AlphaFoldDB" id="A0A6M1RYR7"/>
<dbReference type="InterPro" id="IPR008620">
    <property type="entry name" value="FixH"/>
</dbReference>
<evidence type="ECO:0000313" key="2">
    <source>
        <dbReference type="EMBL" id="NGO63101.1"/>
    </source>
</evidence>
<protein>
    <submittedName>
        <fullName evidence="2">Cation transporter</fullName>
    </submittedName>
</protein>
<evidence type="ECO:0000256" key="1">
    <source>
        <dbReference type="SAM" id="Phobius"/>
    </source>
</evidence>
<dbReference type="InterPro" id="IPR018037">
    <property type="entry name" value="FixH_proteobacterial"/>
</dbReference>
<proteinExistence type="predicted"/>
<keyword evidence="1" id="KW-0472">Membrane</keyword>
<evidence type="ECO:0000313" key="3">
    <source>
        <dbReference type="Proteomes" id="UP000477849"/>
    </source>
</evidence>
<accession>A0A6M1RYR7</accession>
<keyword evidence="3" id="KW-1185">Reference proteome</keyword>
<feature type="transmembrane region" description="Helical" evidence="1">
    <location>
        <begin position="16"/>
        <end position="40"/>
    </location>
</feature>
<dbReference type="RefSeq" id="WP_163899238.1">
    <property type="nucleotide sequence ID" value="NZ_CP048427.1"/>
</dbReference>
<dbReference type="EMBL" id="JAAKZH010000001">
    <property type="protein sequence ID" value="NGO63101.1"/>
    <property type="molecule type" value="Genomic_DNA"/>
</dbReference>
<gene>
    <name evidence="2" type="ORF">G6N76_05400</name>
</gene>
<comment type="caution">
    <text evidence="2">The sequence shown here is derived from an EMBL/GenBank/DDBJ whole genome shotgun (WGS) entry which is preliminary data.</text>
</comment>
<dbReference type="PIRSF" id="PIRSF011386">
    <property type="entry name" value="FixH"/>
    <property type="match status" value="1"/>
</dbReference>
<keyword evidence="1" id="KW-1133">Transmembrane helix</keyword>
<organism evidence="2 3">
    <name type="scientific">Rhizobium daejeonense</name>
    <dbReference type="NCBI Taxonomy" id="240521"/>
    <lineage>
        <taxon>Bacteria</taxon>
        <taxon>Pseudomonadati</taxon>
        <taxon>Pseudomonadota</taxon>
        <taxon>Alphaproteobacteria</taxon>
        <taxon>Hyphomicrobiales</taxon>
        <taxon>Rhizobiaceae</taxon>
        <taxon>Rhizobium/Agrobacterium group</taxon>
        <taxon>Rhizobium</taxon>
    </lineage>
</organism>